<sequence length="481" mass="55362">MLLQHRPRKDNTITTYAKNLLQQILDKNIVMCDRIDVIFDSNQSATSKSFIKRHANQKLNTYQLSKNTQLPFTRDEYDKFIKENRALLALQVRDAWLKMHPMIPPGKLFYVGGPDEDCYTLTKNICTKDLLLSSNHIEFDTRVFVHIQNVSDYNLYNNVIIESADTDVLLLSIAYSLDFDGLDMIIDRTTNTQKTKQQKKYVHCTPIAKYFSSCDKELLEFEQTLLTDKAVTSAEKLIIQCYKCIATTLDEARVHQAKKVVNGTSLSKSFLQQLPPTSDGFRQHLLRAHLQTRIWLQAREPYIQYPLLDGNGYIETSNGVQIKWTTNTTFPKLTGCRCTSNCKNCGCKYSSCTILCRCDPETCINRQSQIAVNKQQQSKRKSTSPPTQHRTIRRNTNTRITKMFIRDILDQSEMEEDISSQTAEETSSNEGITTDDDEEEIEENILYEDTQSTLLDMDQQNANGSSLSFSTMYDHNYARRI</sequence>
<proteinExistence type="predicted"/>
<evidence type="ECO:0000313" key="2">
    <source>
        <dbReference type="EMBL" id="CAF4466324.1"/>
    </source>
</evidence>
<organism evidence="2 3">
    <name type="scientific">Didymodactylos carnosus</name>
    <dbReference type="NCBI Taxonomy" id="1234261"/>
    <lineage>
        <taxon>Eukaryota</taxon>
        <taxon>Metazoa</taxon>
        <taxon>Spiralia</taxon>
        <taxon>Gnathifera</taxon>
        <taxon>Rotifera</taxon>
        <taxon>Eurotatoria</taxon>
        <taxon>Bdelloidea</taxon>
        <taxon>Philodinida</taxon>
        <taxon>Philodinidae</taxon>
        <taxon>Didymodactylos</taxon>
    </lineage>
</organism>
<evidence type="ECO:0000313" key="3">
    <source>
        <dbReference type="Proteomes" id="UP000681722"/>
    </source>
</evidence>
<feature type="compositionally biased region" description="Polar residues" evidence="1">
    <location>
        <begin position="419"/>
        <end position="429"/>
    </location>
</feature>
<accession>A0A8S2WYU2</accession>
<gene>
    <name evidence="2" type="ORF">SRO942_LOCUS43033</name>
</gene>
<dbReference type="Proteomes" id="UP000681722">
    <property type="component" value="Unassembled WGS sequence"/>
</dbReference>
<name>A0A8S2WYU2_9BILA</name>
<evidence type="ECO:0000256" key="1">
    <source>
        <dbReference type="SAM" id="MobiDB-lite"/>
    </source>
</evidence>
<dbReference type="EMBL" id="CAJOBC010100290">
    <property type="protein sequence ID" value="CAF4466324.1"/>
    <property type="molecule type" value="Genomic_DNA"/>
</dbReference>
<protein>
    <recommendedName>
        <fullName evidence="4">Tesmin/TSO1-like CXC domain-containing protein</fullName>
    </recommendedName>
</protein>
<feature type="region of interest" description="Disordered" evidence="1">
    <location>
        <begin position="370"/>
        <end position="396"/>
    </location>
</feature>
<reference evidence="2" key="1">
    <citation type="submission" date="2021-02" db="EMBL/GenBank/DDBJ databases">
        <authorList>
            <person name="Nowell W R."/>
        </authorList>
    </citation>
    <scope>NUCLEOTIDE SEQUENCE</scope>
</reference>
<dbReference type="OrthoDB" id="6711362at2759"/>
<comment type="caution">
    <text evidence="2">The sequence shown here is derived from an EMBL/GenBank/DDBJ whole genome shotgun (WGS) entry which is preliminary data.</text>
</comment>
<feature type="region of interest" description="Disordered" evidence="1">
    <location>
        <begin position="411"/>
        <end position="440"/>
    </location>
</feature>
<dbReference type="AlphaFoldDB" id="A0A8S2WYU2"/>
<evidence type="ECO:0008006" key="4">
    <source>
        <dbReference type="Google" id="ProtNLM"/>
    </source>
</evidence>